<evidence type="ECO:0000313" key="1">
    <source>
        <dbReference type="EMBL" id="AHW60768.1"/>
    </source>
</evidence>
<evidence type="ECO:0008006" key="3">
    <source>
        <dbReference type="Google" id="ProtNLM"/>
    </source>
</evidence>
<gene>
    <name evidence="1" type="ORF">FH5T_17065</name>
</gene>
<accession>A0ABM5QB28</accession>
<name>A0ABM5QB28_9BACT</name>
<dbReference type="EMBL" id="CP007451">
    <property type="protein sequence ID" value="AHW60768.1"/>
    <property type="molecule type" value="Genomic_DNA"/>
</dbReference>
<sequence>MYYHPVEPIPVSIDKSLDYLFLNEIHNRLNFKWYASDKLTIALEARNRIYMGQMIREFPDYEDFVDDDNGYFDMGTVLLSADSWFLHTMLDRAWVDYTSGKLQVRLGRQRINWGTNLVSNPNDVFNTFSYFDFDYEERPGTDGIRVQYYTGVTSSAELVYKIGHNSDETAIAGMYRFSKFDYDIQFLGGRVGKDFVFGGGWAGDIKGAGFRGEATWFRPRDKGNTANFETFVASVSADYTFPNSFYLHFGTLFNSYGTTGDAGGRSFFAPDISAKMLSLGKYQLFGQISYPVTPLFSTNLSAMVNPCDGSSFLGPALTYSLGNNWELMLNGQLFFGRDGTEYGDYGQAVYARVKWAF</sequence>
<dbReference type="Proteomes" id="UP000023772">
    <property type="component" value="Chromosome"/>
</dbReference>
<protein>
    <recommendedName>
        <fullName evidence="3">Alginate export domain-containing protein</fullName>
    </recommendedName>
</protein>
<evidence type="ECO:0000313" key="2">
    <source>
        <dbReference type="Proteomes" id="UP000023772"/>
    </source>
</evidence>
<organism evidence="1 2">
    <name type="scientific">Draconibacterium orientale</name>
    <dbReference type="NCBI Taxonomy" id="1168034"/>
    <lineage>
        <taxon>Bacteria</taxon>
        <taxon>Pseudomonadati</taxon>
        <taxon>Bacteroidota</taxon>
        <taxon>Bacteroidia</taxon>
        <taxon>Marinilabiliales</taxon>
        <taxon>Prolixibacteraceae</taxon>
        <taxon>Draconibacterium</taxon>
    </lineage>
</organism>
<reference evidence="1 2" key="1">
    <citation type="submission" date="2014-03" db="EMBL/GenBank/DDBJ databases">
        <title>Complete genome sequence of a deeply braunched marine Bacteroidia bacterium Draconibacterium orientale type strain FH5T.</title>
        <authorList>
            <person name="Li X."/>
            <person name="Wang X."/>
            <person name="Xie Z."/>
            <person name="Du Z."/>
            <person name="Chen G."/>
        </authorList>
    </citation>
    <scope>NUCLEOTIDE SEQUENCE [LARGE SCALE GENOMIC DNA]</scope>
    <source>
        <strain evidence="1 2">FH5</strain>
    </source>
</reference>
<proteinExistence type="predicted"/>
<keyword evidence="2" id="KW-1185">Reference proteome</keyword>